<dbReference type="PROSITE" id="PS50293">
    <property type="entry name" value="TPR_REGION"/>
    <property type="match status" value="1"/>
</dbReference>
<comment type="caution">
    <text evidence="5">The sequence shown here is derived from an EMBL/GenBank/DDBJ whole genome shotgun (WGS) entry which is preliminary data.</text>
</comment>
<evidence type="ECO:0000259" key="4">
    <source>
        <dbReference type="Pfam" id="PF07593"/>
    </source>
</evidence>
<dbReference type="Pfam" id="PF13414">
    <property type="entry name" value="TPR_11"/>
    <property type="match status" value="1"/>
</dbReference>
<dbReference type="InterPro" id="IPR011519">
    <property type="entry name" value="UnbV_ASPIC"/>
</dbReference>
<evidence type="ECO:0000313" key="6">
    <source>
        <dbReference type="Proteomes" id="UP000019141"/>
    </source>
</evidence>
<dbReference type="PANTHER" id="PTHR16026">
    <property type="entry name" value="CARTILAGE ACIDIC PROTEIN 1"/>
    <property type="match status" value="1"/>
</dbReference>
<dbReference type="PROSITE" id="PS50005">
    <property type="entry name" value="TPR"/>
    <property type="match status" value="8"/>
</dbReference>
<dbReference type="Gene3D" id="2.130.10.130">
    <property type="entry name" value="Integrin alpha, N-terminal"/>
    <property type="match status" value="2"/>
</dbReference>
<dbReference type="Pfam" id="PF13432">
    <property type="entry name" value="TPR_16"/>
    <property type="match status" value="2"/>
</dbReference>
<protein>
    <recommendedName>
        <fullName evidence="4">ASPIC/UnbV domain-containing protein</fullName>
    </recommendedName>
</protein>
<dbReference type="Pfam" id="PF14559">
    <property type="entry name" value="TPR_19"/>
    <property type="match status" value="1"/>
</dbReference>
<keyword evidence="2" id="KW-0802">TPR repeat</keyword>
<keyword evidence="3" id="KW-1133">Transmembrane helix</keyword>
<dbReference type="InterPro" id="IPR019734">
    <property type="entry name" value="TPR_rpt"/>
</dbReference>
<evidence type="ECO:0000256" key="1">
    <source>
        <dbReference type="ARBA" id="ARBA00022729"/>
    </source>
</evidence>
<keyword evidence="6" id="KW-1185">Reference proteome</keyword>
<dbReference type="Pfam" id="PF07593">
    <property type="entry name" value="UnbV_ASPIC"/>
    <property type="match status" value="1"/>
</dbReference>
<dbReference type="PANTHER" id="PTHR16026:SF0">
    <property type="entry name" value="CARTILAGE ACIDIC PROTEIN 1"/>
    <property type="match status" value="1"/>
</dbReference>
<feature type="repeat" description="TPR" evidence="2">
    <location>
        <begin position="611"/>
        <end position="644"/>
    </location>
</feature>
<dbReference type="EMBL" id="AZHW01000948">
    <property type="protein sequence ID" value="ETW95183.1"/>
    <property type="molecule type" value="Genomic_DNA"/>
</dbReference>
<accession>W4LAR1</accession>
<gene>
    <name evidence="5" type="ORF">ETSY1_31695</name>
</gene>
<dbReference type="InterPro" id="IPR028994">
    <property type="entry name" value="Integrin_alpha_N"/>
</dbReference>
<dbReference type="InterPro" id="IPR027039">
    <property type="entry name" value="Crtac1"/>
</dbReference>
<dbReference type="InterPro" id="IPR013517">
    <property type="entry name" value="FG-GAP"/>
</dbReference>
<dbReference type="HOGENOM" id="CLU_304561_0_0_7"/>
<feature type="repeat" description="TPR" evidence="2">
    <location>
        <begin position="712"/>
        <end position="745"/>
    </location>
</feature>
<feature type="transmembrane region" description="Helical" evidence="3">
    <location>
        <begin position="12"/>
        <end position="30"/>
    </location>
</feature>
<sequence>MGKQVVQQHRHGLHVFGGICLLIAGFWLPGCSDTPPATETQHRQPQSTPASLATSPAAIRFRDVTLSAGLDFNHEAGAKAGHKWYPETIGAGGGFFDYNGDGHMDMLLVNGRQWPGERQSPEPTMRLYHNRGDGTFDDVTEASGLQVPLYGMGMTAADYDNDGDPDLVVTGYEHTRLFRNDQGRFTDISEAAGLVQGDWSTAAAFVDVDRDGWLDLLVGQYVAWTPDMEANLDCTYGIPQKDYCAVTFFRGQGLRLYRNQGDGTLRDVSETSGITAPEARVLGMTIIDDNRDGWPDILVATDLTPSLFFLNQGDGTFREIGVQSGLVLDEGGIAFAGMGIDAAYVKNDDQLCVAIGNFAGQPTTLHCHAQVGETYRSDVFTEQSHRSGLTRPTLRMVTFGLFFVDADLDGWQDLFMVNGHVVNEERLRNVPYAQRPQLFRNTGNGSFTEIEPTPENGLDLRLIGRGAAYADYDRDGDLDLLLTANQGQAYLLRNDTERTGAFVRVLAQGTQSNRDGIGARLQLYYGTSEHQQTALVRTGGSYLSHSELAVTFGLPPGEPVERLEIYWPSGLVDVFHTVPLNATFVAEEGTSAAEPTVGAPTTPATPEAVNPSAIKQEALAHVQAGRAADAINAFEKVLQQVPDDYIAQQYLIELYWRRGSRELARQRLKTMSETLPDANFLLQFAFHLEDATLPELADEVYLQAAQLDPQAPEAPYRLGKRALESKRYDDALRYFEQALERRADLTDARYGLGLVYGAQGKTEQAEAAFKRLIQDAPEMAEAHTHLGALYTRTGRPQAAIDAYQQAVRLNPAYAEAHNDLGTLYAEQGDMGRAIASFQAAVKADAKSVEAHYNLAMAYGAQGDTARLIRALHETLGLDPQHREAHLNLGIGYLQQGEPFAAMAQFQALINLAPDMADAHYFLAVTAAQMGQIETMQASLQRALKQDPNHVRAHSALASLYFQQRQYDLAWQHGSRAAELGAPVQELLQALEPLRQKDG</sequence>
<feature type="repeat" description="TPR" evidence="2">
    <location>
        <begin position="814"/>
        <end position="847"/>
    </location>
</feature>
<dbReference type="SUPFAM" id="SSF48452">
    <property type="entry name" value="TPR-like"/>
    <property type="match status" value="2"/>
</dbReference>
<name>W4LAR1_ENTF1</name>
<feature type="repeat" description="TPR" evidence="2">
    <location>
        <begin position="848"/>
        <end position="881"/>
    </location>
</feature>
<keyword evidence="1" id="KW-0732">Signal</keyword>
<feature type="repeat" description="TPR" evidence="2">
    <location>
        <begin position="916"/>
        <end position="949"/>
    </location>
</feature>
<dbReference type="Gene3D" id="1.25.40.10">
    <property type="entry name" value="Tetratricopeptide repeat domain"/>
    <property type="match status" value="5"/>
</dbReference>
<evidence type="ECO:0000313" key="5">
    <source>
        <dbReference type="EMBL" id="ETW95183.1"/>
    </source>
</evidence>
<evidence type="ECO:0000256" key="3">
    <source>
        <dbReference type="SAM" id="Phobius"/>
    </source>
</evidence>
<feature type="repeat" description="TPR" evidence="2">
    <location>
        <begin position="746"/>
        <end position="779"/>
    </location>
</feature>
<feature type="repeat" description="TPR" evidence="2">
    <location>
        <begin position="780"/>
        <end position="813"/>
    </location>
</feature>
<dbReference type="SMART" id="SM00028">
    <property type="entry name" value="TPR"/>
    <property type="match status" value="9"/>
</dbReference>
<evidence type="ECO:0000256" key="2">
    <source>
        <dbReference type="PROSITE-ProRule" id="PRU00339"/>
    </source>
</evidence>
<reference evidence="5 6" key="1">
    <citation type="journal article" date="2014" name="Nature">
        <title>An environmental bacterial taxon with a large and distinct metabolic repertoire.</title>
        <authorList>
            <person name="Wilson M.C."/>
            <person name="Mori T."/>
            <person name="Ruckert C."/>
            <person name="Uria A.R."/>
            <person name="Helf M.J."/>
            <person name="Takada K."/>
            <person name="Gernert C."/>
            <person name="Steffens U.A."/>
            <person name="Heycke N."/>
            <person name="Schmitt S."/>
            <person name="Rinke C."/>
            <person name="Helfrich E.J."/>
            <person name="Brachmann A.O."/>
            <person name="Gurgui C."/>
            <person name="Wakimoto T."/>
            <person name="Kracht M."/>
            <person name="Crusemann M."/>
            <person name="Hentschel U."/>
            <person name="Abe I."/>
            <person name="Matsunaga S."/>
            <person name="Kalinowski J."/>
            <person name="Takeyama H."/>
            <person name="Piel J."/>
        </authorList>
    </citation>
    <scope>NUCLEOTIDE SEQUENCE [LARGE SCALE GENOMIC DNA]</scope>
    <source>
        <strain evidence="6">TSY1</strain>
    </source>
</reference>
<keyword evidence="3" id="KW-0812">Transmembrane</keyword>
<dbReference type="InterPro" id="IPR011990">
    <property type="entry name" value="TPR-like_helical_dom_sf"/>
</dbReference>
<feature type="domain" description="ASPIC/UnbV" evidence="4">
    <location>
        <begin position="516"/>
        <end position="583"/>
    </location>
</feature>
<feature type="repeat" description="TPR" evidence="2">
    <location>
        <begin position="882"/>
        <end position="915"/>
    </location>
</feature>
<dbReference type="Proteomes" id="UP000019141">
    <property type="component" value="Unassembled WGS sequence"/>
</dbReference>
<dbReference type="AlphaFoldDB" id="W4LAR1"/>
<keyword evidence="3" id="KW-0472">Membrane</keyword>
<dbReference type="PATRIC" id="fig|1429438.4.peg.6016"/>
<dbReference type="SUPFAM" id="SSF69318">
    <property type="entry name" value="Integrin alpha N-terminal domain"/>
    <property type="match status" value="1"/>
</dbReference>
<organism evidence="5 6">
    <name type="scientific">Entotheonella factor</name>
    <dbReference type="NCBI Taxonomy" id="1429438"/>
    <lineage>
        <taxon>Bacteria</taxon>
        <taxon>Pseudomonadati</taxon>
        <taxon>Nitrospinota/Tectimicrobiota group</taxon>
        <taxon>Candidatus Tectimicrobiota</taxon>
        <taxon>Candidatus Entotheonellia</taxon>
        <taxon>Candidatus Entotheonellales</taxon>
        <taxon>Candidatus Entotheonellaceae</taxon>
        <taxon>Candidatus Entotheonella</taxon>
    </lineage>
</organism>
<proteinExistence type="predicted"/>
<dbReference type="Pfam" id="PF13517">
    <property type="entry name" value="FG-GAP_3"/>
    <property type="match status" value="3"/>
</dbReference>